<organism evidence="1 2">
    <name type="scientific">Liparis tanakae</name>
    <name type="common">Tanaka's snailfish</name>
    <dbReference type="NCBI Taxonomy" id="230148"/>
    <lineage>
        <taxon>Eukaryota</taxon>
        <taxon>Metazoa</taxon>
        <taxon>Chordata</taxon>
        <taxon>Craniata</taxon>
        <taxon>Vertebrata</taxon>
        <taxon>Euteleostomi</taxon>
        <taxon>Actinopterygii</taxon>
        <taxon>Neopterygii</taxon>
        <taxon>Teleostei</taxon>
        <taxon>Neoteleostei</taxon>
        <taxon>Acanthomorphata</taxon>
        <taxon>Eupercaria</taxon>
        <taxon>Perciformes</taxon>
        <taxon>Cottioidei</taxon>
        <taxon>Cottales</taxon>
        <taxon>Liparidae</taxon>
        <taxon>Liparis</taxon>
    </lineage>
</organism>
<keyword evidence="2" id="KW-1185">Reference proteome</keyword>
<sequence length="74" mass="7929">MGTQDYEMESCGALCSWSSGPSGSVNNWVNSRETRGPVFSNLPPPCFVFSSSITHSTTTTTTTTTTTSGWAWAK</sequence>
<proteinExistence type="predicted"/>
<comment type="caution">
    <text evidence="1">The sequence shown here is derived from an EMBL/GenBank/DDBJ whole genome shotgun (WGS) entry which is preliminary data.</text>
</comment>
<dbReference type="Proteomes" id="UP000314294">
    <property type="component" value="Unassembled WGS sequence"/>
</dbReference>
<name>A0A4Z2GY95_9TELE</name>
<reference evidence="1 2" key="1">
    <citation type="submission" date="2019-03" db="EMBL/GenBank/DDBJ databases">
        <title>First draft genome of Liparis tanakae, snailfish: a comprehensive survey of snailfish specific genes.</title>
        <authorList>
            <person name="Kim W."/>
            <person name="Song I."/>
            <person name="Jeong J.-H."/>
            <person name="Kim D."/>
            <person name="Kim S."/>
            <person name="Ryu S."/>
            <person name="Song J.Y."/>
            <person name="Lee S.K."/>
        </authorList>
    </citation>
    <scope>NUCLEOTIDE SEQUENCE [LARGE SCALE GENOMIC DNA]</scope>
    <source>
        <tissue evidence="1">Muscle</tissue>
    </source>
</reference>
<dbReference type="EMBL" id="SRLO01000384">
    <property type="protein sequence ID" value="TNN58261.1"/>
    <property type="molecule type" value="Genomic_DNA"/>
</dbReference>
<evidence type="ECO:0000313" key="1">
    <source>
        <dbReference type="EMBL" id="TNN58261.1"/>
    </source>
</evidence>
<accession>A0A4Z2GY95</accession>
<evidence type="ECO:0000313" key="2">
    <source>
        <dbReference type="Proteomes" id="UP000314294"/>
    </source>
</evidence>
<dbReference type="AlphaFoldDB" id="A0A4Z2GY95"/>
<gene>
    <name evidence="1" type="ORF">EYF80_031501</name>
</gene>
<protein>
    <submittedName>
        <fullName evidence="1">Uncharacterized protein</fullName>
    </submittedName>
</protein>